<dbReference type="EMBL" id="JADOEL010000018">
    <property type="protein sequence ID" value="MBF8179357.1"/>
    <property type="molecule type" value="Genomic_DNA"/>
</dbReference>
<dbReference type="SMART" id="SM00862">
    <property type="entry name" value="Trans_reg_C"/>
    <property type="match status" value="1"/>
</dbReference>
<evidence type="ECO:0000256" key="2">
    <source>
        <dbReference type="ARBA" id="ARBA00023012"/>
    </source>
</evidence>
<dbReference type="Pfam" id="PF00072">
    <property type="entry name" value="Response_reg"/>
    <property type="match status" value="1"/>
</dbReference>
<dbReference type="CDD" id="cd17574">
    <property type="entry name" value="REC_OmpR"/>
    <property type="match status" value="1"/>
</dbReference>
<dbReference type="Gene3D" id="6.10.250.690">
    <property type="match status" value="1"/>
</dbReference>
<dbReference type="PROSITE" id="PS51755">
    <property type="entry name" value="OMPR_PHOB"/>
    <property type="match status" value="1"/>
</dbReference>
<dbReference type="SUPFAM" id="SSF52172">
    <property type="entry name" value="CheY-like"/>
    <property type="match status" value="1"/>
</dbReference>
<dbReference type="Proteomes" id="UP000657372">
    <property type="component" value="Unassembled WGS sequence"/>
</dbReference>
<dbReference type="InterPro" id="IPR001867">
    <property type="entry name" value="OmpR/PhoB-type_DNA-bd"/>
</dbReference>
<keyword evidence="3 5" id="KW-0238">DNA-binding</keyword>
<gene>
    <name evidence="8" type="ORF">IXC47_16875</name>
</gene>
<keyword evidence="2" id="KW-0902">Two-component regulatory system</keyword>
<dbReference type="SUPFAM" id="SSF46894">
    <property type="entry name" value="C-terminal effector domain of the bipartite response regulators"/>
    <property type="match status" value="1"/>
</dbReference>
<sequence length="229" mass="26108">MRIAVLDDDRSQTDLVCQVLSAAGHFCHPFQSGKELLNQLRRESFDMLIIDWQVPDLSGADVLRWAREKLPTNLPVLFMTSRSGEDDIVAGLAAGADDYMIKPIRRGELLARVQALLRRAYPSQNPIEQIQFGNFIFEARTGRLTMSGAPIEVTQKEFDLALLFFRNLGRPLSRAYILEAVWARDVEIPSRTMDTHVSRVRSKLQLRPEHGFRLAPVYSYGYRLEQMTG</sequence>
<evidence type="ECO:0000256" key="1">
    <source>
        <dbReference type="ARBA" id="ARBA00022553"/>
    </source>
</evidence>
<dbReference type="PANTHER" id="PTHR48111:SF40">
    <property type="entry name" value="PHOSPHATE REGULON TRANSCRIPTIONAL REGULATORY PROTEIN PHOB"/>
    <property type="match status" value="1"/>
</dbReference>
<proteinExistence type="predicted"/>
<name>A0ABS0EYU0_9BURK</name>
<evidence type="ECO:0000259" key="7">
    <source>
        <dbReference type="PROSITE" id="PS51755"/>
    </source>
</evidence>
<feature type="domain" description="Response regulatory" evidence="6">
    <location>
        <begin position="2"/>
        <end position="117"/>
    </location>
</feature>
<dbReference type="InterPro" id="IPR011006">
    <property type="entry name" value="CheY-like_superfamily"/>
</dbReference>
<keyword evidence="9" id="KW-1185">Reference proteome</keyword>
<dbReference type="InterPro" id="IPR016032">
    <property type="entry name" value="Sig_transdc_resp-reg_C-effctor"/>
</dbReference>
<evidence type="ECO:0000313" key="9">
    <source>
        <dbReference type="Proteomes" id="UP000657372"/>
    </source>
</evidence>
<evidence type="ECO:0000256" key="5">
    <source>
        <dbReference type="PROSITE-ProRule" id="PRU01091"/>
    </source>
</evidence>
<dbReference type="Gene3D" id="1.10.10.10">
    <property type="entry name" value="Winged helix-like DNA-binding domain superfamily/Winged helix DNA-binding domain"/>
    <property type="match status" value="1"/>
</dbReference>
<reference evidence="8 9" key="1">
    <citation type="submission" date="2020-11" db="EMBL/GenBank/DDBJ databases">
        <title>WGS of Herminiimonas contaminans strain Marseille-Q4544 isolated from planarians Schmidtea mediterranea.</title>
        <authorList>
            <person name="Kangale L."/>
        </authorList>
    </citation>
    <scope>NUCLEOTIDE SEQUENCE [LARGE SCALE GENOMIC DNA]</scope>
    <source>
        <strain evidence="8 9">Marseille-Q4544</strain>
    </source>
</reference>
<dbReference type="Pfam" id="PF00486">
    <property type="entry name" value="Trans_reg_C"/>
    <property type="match status" value="1"/>
</dbReference>
<feature type="modified residue" description="4-aspartylphosphate" evidence="4">
    <location>
        <position position="51"/>
    </location>
</feature>
<dbReference type="PROSITE" id="PS50110">
    <property type="entry name" value="RESPONSE_REGULATORY"/>
    <property type="match status" value="1"/>
</dbReference>
<evidence type="ECO:0000256" key="4">
    <source>
        <dbReference type="PROSITE-ProRule" id="PRU00169"/>
    </source>
</evidence>
<keyword evidence="1 4" id="KW-0597">Phosphoprotein</keyword>
<feature type="DNA-binding region" description="OmpR/PhoB-type" evidence="5">
    <location>
        <begin position="127"/>
        <end position="226"/>
    </location>
</feature>
<organism evidence="8 9">
    <name type="scientific">Herminiimonas contaminans</name>
    <dbReference type="NCBI Taxonomy" id="1111140"/>
    <lineage>
        <taxon>Bacteria</taxon>
        <taxon>Pseudomonadati</taxon>
        <taxon>Pseudomonadota</taxon>
        <taxon>Betaproteobacteria</taxon>
        <taxon>Burkholderiales</taxon>
        <taxon>Oxalobacteraceae</taxon>
        <taxon>Herminiimonas</taxon>
    </lineage>
</organism>
<evidence type="ECO:0000256" key="3">
    <source>
        <dbReference type="ARBA" id="ARBA00023125"/>
    </source>
</evidence>
<dbReference type="InterPro" id="IPR036388">
    <property type="entry name" value="WH-like_DNA-bd_sf"/>
</dbReference>
<dbReference type="InterPro" id="IPR039420">
    <property type="entry name" value="WalR-like"/>
</dbReference>
<comment type="caution">
    <text evidence="8">The sequence shown here is derived from an EMBL/GenBank/DDBJ whole genome shotgun (WGS) entry which is preliminary data.</text>
</comment>
<dbReference type="RefSeq" id="WP_011979443.1">
    <property type="nucleotide sequence ID" value="NZ_JADOEL010000018.1"/>
</dbReference>
<dbReference type="Gene3D" id="3.40.50.2300">
    <property type="match status" value="1"/>
</dbReference>
<accession>A0ABS0EYU0</accession>
<dbReference type="SMART" id="SM00448">
    <property type="entry name" value="REC"/>
    <property type="match status" value="1"/>
</dbReference>
<dbReference type="InterPro" id="IPR001789">
    <property type="entry name" value="Sig_transdc_resp-reg_receiver"/>
</dbReference>
<feature type="domain" description="OmpR/PhoB-type" evidence="7">
    <location>
        <begin position="127"/>
        <end position="226"/>
    </location>
</feature>
<dbReference type="PANTHER" id="PTHR48111">
    <property type="entry name" value="REGULATOR OF RPOS"/>
    <property type="match status" value="1"/>
</dbReference>
<dbReference type="CDD" id="cd00383">
    <property type="entry name" value="trans_reg_C"/>
    <property type="match status" value="1"/>
</dbReference>
<evidence type="ECO:0000313" key="8">
    <source>
        <dbReference type="EMBL" id="MBF8179357.1"/>
    </source>
</evidence>
<protein>
    <submittedName>
        <fullName evidence="8">Response regulator transcription factor</fullName>
    </submittedName>
</protein>
<evidence type="ECO:0000259" key="6">
    <source>
        <dbReference type="PROSITE" id="PS50110"/>
    </source>
</evidence>